<dbReference type="Pfam" id="PF00864">
    <property type="entry name" value="P2X_receptor"/>
    <property type="match status" value="1"/>
</dbReference>
<keyword evidence="4" id="KW-0812">Transmembrane</keyword>
<dbReference type="GO" id="GO:0007165">
    <property type="term" value="P:signal transduction"/>
    <property type="evidence" value="ECO:0007669"/>
    <property type="project" value="UniProtKB-ARBA"/>
</dbReference>
<protein>
    <submittedName>
        <fullName evidence="11">Cytochrome c oxidase subunit 1</fullName>
    </submittedName>
</protein>
<feature type="region of interest" description="Disordered" evidence="10">
    <location>
        <begin position="600"/>
        <end position="620"/>
    </location>
</feature>
<keyword evidence="12" id="KW-1185">Reference proteome</keyword>
<dbReference type="InterPro" id="IPR059116">
    <property type="entry name" value="P2X_receptor"/>
</dbReference>
<sequence length="1334" mass="140896">MASAVRVTLKAPSDGIATPDYCTATSRKCLFWNENDILYEPGVDGALITTRAQITQYGPFDNQSHPTGDPQVQCDVNLPSATGCDPYRAPSTLLLPTSYVADIERFTLMFEHSIRGQATGVQMRSGNMDYGLLRDSTSGKVLRTFTNESRSTMAQDALQAAASSTNQSTAALPKGYRLAGDVMTVGEFLKAAGVDLDNLSESPTVKANETIRSSGVVVIVVIQYAAKGWNPNRISYEYLPKAIPDQEYKVIETIRDFRGGNRVEINRHGIRIVFSQAGQLGQFSFMTLLTNLVAAVALFKVANIVVELMMLRLHPQKKVYVRAKYENTRHSAPWKRDGEGMAPSEAHISEATIGAGVGEPGQGSMRTISSMGSGSLGELGGNKEKTTDKQSPEGTSGGPKGPTENELESEHGMTSWEDTDDDDDEEEETPMEDEEVMAKRGAFQDLKDGHNILAWKHQGSDSDTLQVSRARSSSKEPARRPHSPISRNGTSIKLQTLATKGSNTLANNIEQNKFGGASRRYHSEYSRNSISVPALKGAMTADDIEIETLFGPVRPNEFKGFNPGGIPLNSTPPLSPSVTQTRIVHNIMCGMATPERQTIEEHGSSTLTSAATAARHRANQSPAIMQAASPCPVFFGPDTPNQNGLAPVSGAGRRRQRRHANTKEGSQDGSRTNAVLTSRHSTSSISSLTSSSSSSSIASSCEASVDSAGDNRTVNTAMSLHLGSGVRSTSPWSFGMPDSPLRGYSSGCESVHGMSTCAIGGTGLPPPSTLVSSPSSGSRSGFKKRRKDDYSTSSATNTPAVDRRASEEIFRPNAMEDNKGKQISHIPLTPPWAGVNAGESSSSSSYSQTTQALDSAMAYNTPVLPFRLNAGLGPAKEHQRESTTAMSATLLGKQPVRSGHHHQGLRTSLSSPCLLGPSSSSSSSAPSSQPTQGESQGVAAETPLIATKASGMVTPSSSNMYSSPLLVSNSTRNGIGSEPSKLVTRSSQEGGRTVHERTLPPNLSRTSTNLPPSSTTDSLSMVQSGQKPPSRDISALYSRPSQTQLWRRQSEPLSTLFSLASGEASDGPSASVTNASPKSSISESVQTQDHRFSTSRSISESTSRPSILSASTSIATSMSSASHSSSPGSDLRSFMPLESAFSMDYSSTANTSTGARSEVGERVAQSPSTTAYPSTSIAMGGALPYRNSHGIPSSATVTTSTASTTNRLSTGTNSVSAATGSAAHGYNRSLHPASSSGASCGDVTSTAACTSVAPSVGTCTSTNTPSSHYNYNPSHIFFTSPVTMNCTTTLAGTGILVLGSTITMVTAGNKQLHLRRSEPLILDEGIGEEKAARM</sequence>
<proteinExistence type="inferred from homology"/>
<gene>
    <name evidence="11" type="primary">UNK1</name>
    <name evidence="11" type="ORF">BGW38_006317</name>
</gene>
<feature type="compositionally biased region" description="Acidic residues" evidence="10">
    <location>
        <begin position="417"/>
        <end position="435"/>
    </location>
</feature>
<comment type="similarity">
    <text evidence="2">Belongs to the P2X receptor family.</text>
</comment>
<keyword evidence="6" id="KW-0406">Ion transport</keyword>
<evidence type="ECO:0000256" key="5">
    <source>
        <dbReference type="ARBA" id="ARBA00022989"/>
    </source>
</evidence>
<feature type="region of interest" description="Disordered" evidence="10">
    <location>
        <begin position="1190"/>
        <end position="1216"/>
    </location>
</feature>
<feature type="region of interest" description="Disordered" evidence="10">
    <location>
        <begin position="970"/>
        <end position="1111"/>
    </location>
</feature>
<feature type="compositionally biased region" description="Polar residues" evidence="10">
    <location>
        <begin position="1068"/>
        <end position="1087"/>
    </location>
</feature>
<accession>A0A9P6G161</accession>
<evidence type="ECO:0000256" key="7">
    <source>
        <dbReference type="ARBA" id="ARBA00023136"/>
    </source>
</evidence>
<dbReference type="PANTHER" id="PTHR10125">
    <property type="entry name" value="P2X PURINOCEPTOR"/>
    <property type="match status" value="1"/>
</dbReference>
<feature type="region of interest" description="Disordered" evidence="10">
    <location>
        <begin position="455"/>
        <end position="493"/>
    </location>
</feature>
<dbReference type="GO" id="GO:0012505">
    <property type="term" value="C:endomembrane system"/>
    <property type="evidence" value="ECO:0007669"/>
    <property type="project" value="UniProtKB-SubCell"/>
</dbReference>
<feature type="compositionally biased region" description="Polar residues" evidence="10">
    <location>
        <begin position="667"/>
        <end position="676"/>
    </location>
</feature>
<evidence type="ECO:0000256" key="8">
    <source>
        <dbReference type="ARBA" id="ARBA00023286"/>
    </source>
</evidence>
<evidence type="ECO:0000256" key="1">
    <source>
        <dbReference type="ARBA" id="ARBA00004308"/>
    </source>
</evidence>
<comment type="subcellular location">
    <subcellularLocation>
        <location evidence="1">Endomembrane system</location>
    </subcellularLocation>
</comment>
<evidence type="ECO:0000256" key="4">
    <source>
        <dbReference type="ARBA" id="ARBA00022692"/>
    </source>
</evidence>
<organism evidence="11 12">
    <name type="scientific">Lunasporangiospora selenospora</name>
    <dbReference type="NCBI Taxonomy" id="979761"/>
    <lineage>
        <taxon>Eukaryota</taxon>
        <taxon>Fungi</taxon>
        <taxon>Fungi incertae sedis</taxon>
        <taxon>Mucoromycota</taxon>
        <taxon>Mortierellomycotina</taxon>
        <taxon>Mortierellomycetes</taxon>
        <taxon>Mortierellales</taxon>
        <taxon>Mortierellaceae</taxon>
        <taxon>Lunasporangiospora</taxon>
    </lineage>
</organism>
<keyword evidence="3" id="KW-0813">Transport</keyword>
<feature type="compositionally biased region" description="Polar residues" evidence="10">
    <location>
        <begin position="1165"/>
        <end position="1175"/>
    </location>
</feature>
<dbReference type="GO" id="GO:0016020">
    <property type="term" value="C:membrane"/>
    <property type="evidence" value="ECO:0007669"/>
    <property type="project" value="TreeGrafter"/>
</dbReference>
<feature type="region of interest" description="Disordered" evidence="10">
    <location>
        <begin position="896"/>
        <end position="937"/>
    </location>
</feature>
<feature type="compositionally biased region" description="Low complexity" evidence="10">
    <location>
        <begin position="1193"/>
        <end position="1205"/>
    </location>
</feature>
<feature type="region of interest" description="Disordered" evidence="10">
    <location>
        <begin position="634"/>
        <end position="696"/>
    </location>
</feature>
<feature type="compositionally biased region" description="Basic and acidic residues" evidence="10">
    <location>
        <begin position="381"/>
        <end position="391"/>
    </location>
</feature>
<feature type="region of interest" description="Disordered" evidence="10">
    <location>
        <begin position="354"/>
        <end position="435"/>
    </location>
</feature>
<feature type="compositionally biased region" description="Low complexity" evidence="10">
    <location>
        <begin position="678"/>
        <end position="696"/>
    </location>
</feature>
<comment type="caution">
    <text evidence="11">The sequence shown here is derived from an EMBL/GenBank/DDBJ whole genome shotgun (WGS) entry which is preliminary data.</text>
</comment>
<dbReference type="GO" id="GO:0070588">
    <property type="term" value="P:calcium ion transmembrane transport"/>
    <property type="evidence" value="ECO:0007669"/>
    <property type="project" value="TreeGrafter"/>
</dbReference>
<feature type="region of interest" description="Disordered" evidence="10">
    <location>
        <begin position="1147"/>
        <end position="1175"/>
    </location>
</feature>
<reference evidence="11" key="1">
    <citation type="journal article" date="2020" name="Fungal Divers.">
        <title>Resolving the Mortierellaceae phylogeny through synthesis of multi-gene phylogenetics and phylogenomics.</title>
        <authorList>
            <person name="Vandepol N."/>
            <person name="Liber J."/>
            <person name="Desiro A."/>
            <person name="Na H."/>
            <person name="Kennedy M."/>
            <person name="Barry K."/>
            <person name="Grigoriev I.V."/>
            <person name="Miller A.N."/>
            <person name="O'Donnell K."/>
            <person name="Stajich J.E."/>
            <person name="Bonito G."/>
        </authorList>
    </citation>
    <scope>NUCLEOTIDE SEQUENCE</scope>
    <source>
        <strain evidence="11">KOD1015</strain>
    </source>
</reference>
<feature type="compositionally biased region" description="Low complexity" evidence="10">
    <location>
        <begin position="1094"/>
        <end position="1111"/>
    </location>
</feature>
<feature type="compositionally biased region" description="Polar residues" evidence="10">
    <location>
        <begin position="461"/>
        <end position="471"/>
    </location>
</feature>
<dbReference type="PANTHER" id="PTHR10125:SF31">
    <property type="entry name" value="P2X RECEPTOR E"/>
    <property type="match status" value="1"/>
</dbReference>
<keyword evidence="5" id="KW-1133">Transmembrane helix</keyword>
<keyword evidence="8" id="KW-1071">Ligand-gated ion channel</keyword>
<feature type="compositionally biased region" description="Low complexity" evidence="10">
    <location>
        <begin position="769"/>
        <end position="780"/>
    </location>
</feature>
<dbReference type="EMBL" id="JAABOA010000402">
    <property type="protein sequence ID" value="KAF9584481.1"/>
    <property type="molecule type" value="Genomic_DNA"/>
</dbReference>
<feature type="compositionally biased region" description="Low complexity" evidence="10">
    <location>
        <begin position="908"/>
        <end position="928"/>
    </location>
</feature>
<evidence type="ECO:0000256" key="9">
    <source>
        <dbReference type="ARBA" id="ARBA00023303"/>
    </source>
</evidence>
<keyword evidence="7" id="KW-0472">Membrane</keyword>
<evidence type="ECO:0000256" key="2">
    <source>
        <dbReference type="ARBA" id="ARBA00009848"/>
    </source>
</evidence>
<dbReference type="OrthoDB" id="494673at2759"/>
<feature type="compositionally biased region" description="Polar residues" evidence="10">
    <location>
        <begin position="1206"/>
        <end position="1216"/>
    </location>
</feature>
<feature type="region of interest" description="Disordered" evidence="10">
    <location>
        <begin position="763"/>
        <end position="804"/>
    </location>
</feature>
<dbReference type="Gene3D" id="1.10.287.940">
    <property type="entry name" value="atp-gated p2x4 ion channel"/>
    <property type="match status" value="1"/>
</dbReference>
<keyword evidence="9" id="KW-0407">Ion channel</keyword>
<evidence type="ECO:0000256" key="6">
    <source>
        <dbReference type="ARBA" id="ARBA00023065"/>
    </source>
</evidence>
<evidence type="ECO:0000313" key="12">
    <source>
        <dbReference type="Proteomes" id="UP000780801"/>
    </source>
</evidence>
<feature type="compositionally biased region" description="Polar residues" evidence="10">
    <location>
        <begin position="1001"/>
        <end position="1027"/>
    </location>
</feature>
<dbReference type="Proteomes" id="UP000780801">
    <property type="component" value="Unassembled WGS sequence"/>
</dbReference>
<feature type="compositionally biased region" description="Polar residues" evidence="10">
    <location>
        <begin position="1039"/>
        <end position="1058"/>
    </location>
</feature>
<name>A0A9P6G161_9FUNG</name>
<evidence type="ECO:0000256" key="10">
    <source>
        <dbReference type="SAM" id="MobiDB-lite"/>
    </source>
</evidence>
<evidence type="ECO:0000256" key="3">
    <source>
        <dbReference type="ARBA" id="ARBA00022448"/>
    </source>
</evidence>
<feature type="compositionally biased region" description="Low complexity" evidence="10">
    <location>
        <begin position="604"/>
        <end position="613"/>
    </location>
</feature>
<dbReference type="GO" id="GO:0015267">
    <property type="term" value="F:channel activity"/>
    <property type="evidence" value="ECO:0007669"/>
    <property type="project" value="UniProtKB-ARBA"/>
</dbReference>
<evidence type="ECO:0000313" key="11">
    <source>
        <dbReference type="EMBL" id="KAF9584481.1"/>
    </source>
</evidence>